<feature type="domain" description="GGDEF" evidence="1">
    <location>
        <begin position="168"/>
        <end position="299"/>
    </location>
</feature>
<name>A0A5C6CBQ1_9BACT</name>
<dbReference type="Gene3D" id="3.30.70.270">
    <property type="match status" value="1"/>
</dbReference>
<sequence length="299" mass="33628">MENQLPKTIHFTSDLKMSIPQFPLPIRGICTGACIIDFAEDRVLATNDLIRQWIGSPIDPISNDQLFSLIPDLKSAMQELNGTSPRKSTSSNSYQINLHRNGQPVTQATVYLSSLESNQNLWHLLLIQPNTQTNHLASYSDVVTGLPDRRVMEDWRQQWGYRNPGEPCPHALLFLDLNDFKQINDKHGHANGDRILAILAERWQESLRDDDLVVRYGGDEFVVLLAGVQSIEEAIPVVDRLRATAEEPLLVEGREFSVSVSIGIALANDLTVPMDDMLETADRNMYAQKQQAKPNKSRS</sequence>
<dbReference type="AlphaFoldDB" id="A0A5C6CBQ1"/>
<keyword evidence="3" id="KW-1185">Reference proteome</keyword>
<dbReference type="InterPro" id="IPR052163">
    <property type="entry name" value="DGC-Regulatory_Protein"/>
</dbReference>
<evidence type="ECO:0000313" key="2">
    <source>
        <dbReference type="EMBL" id="TWU20861.1"/>
    </source>
</evidence>
<accession>A0A5C6CBQ1</accession>
<organism evidence="2 3">
    <name type="scientific">Bythopirellula polymerisocia</name>
    <dbReference type="NCBI Taxonomy" id="2528003"/>
    <lineage>
        <taxon>Bacteria</taxon>
        <taxon>Pseudomonadati</taxon>
        <taxon>Planctomycetota</taxon>
        <taxon>Planctomycetia</taxon>
        <taxon>Pirellulales</taxon>
        <taxon>Lacipirellulaceae</taxon>
        <taxon>Bythopirellula</taxon>
    </lineage>
</organism>
<evidence type="ECO:0000313" key="3">
    <source>
        <dbReference type="Proteomes" id="UP000318437"/>
    </source>
</evidence>
<dbReference type="NCBIfam" id="TIGR00254">
    <property type="entry name" value="GGDEF"/>
    <property type="match status" value="1"/>
</dbReference>
<dbReference type="PROSITE" id="PS50887">
    <property type="entry name" value="GGDEF"/>
    <property type="match status" value="1"/>
</dbReference>
<dbReference type="InterPro" id="IPR029787">
    <property type="entry name" value="Nucleotide_cyclase"/>
</dbReference>
<dbReference type="SMART" id="SM00267">
    <property type="entry name" value="GGDEF"/>
    <property type="match status" value="1"/>
</dbReference>
<dbReference type="CDD" id="cd01949">
    <property type="entry name" value="GGDEF"/>
    <property type="match status" value="1"/>
</dbReference>
<dbReference type="PANTHER" id="PTHR46663:SF2">
    <property type="entry name" value="GGDEF DOMAIN-CONTAINING PROTEIN"/>
    <property type="match status" value="1"/>
</dbReference>
<gene>
    <name evidence="2" type="primary">dosC</name>
    <name evidence="2" type="ORF">Pla144_47610</name>
</gene>
<proteinExistence type="predicted"/>
<dbReference type="EC" id="2.7.7.65" evidence="2"/>
<keyword evidence="2" id="KW-0808">Transferase</keyword>
<dbReference type="PANTHER" id="PTHR46663">
    <property type="entry name" value="DIGUANYLATE CYCLASE DGCT-RELATED"/>
    <property type="match status" value="1"/>
</dbReference>
<keyword evidence="2" id="KW-0548">Nucleotidyltransferase</keyword>
<dbReference type="Proteomes" id="UP000318437">
    <property type="component" value="Unassembled WGS sequence"/>
</dbReference>
<dbReference type="GO" id="GO:0052621">
    <property type="term" value="F:diguanylate cyclase activity"/>
    <property type="evidence" value="ECO:0007669"/>
    <property type="project" value="UniProtKB-EC"/>
</dbReference>
<comment type="caution">
    <text evidence="2">The sequence shown here is derived from an EMBL/GenBank/DDBJ whole genome shotgun (WGS) entry which is preliminary data.</text>
</comment>
<dbReference type="InterPro" id="IPR000160">
    <property type="entry name" value="GGDEF_dom"/>
</dbReference>
<dbReference type="InterPro" id="IPR043128">
    <property type="entry name" value="Rev_trsase/Diguanyl_cyclase"/>
</dbReference>
<dbReference type="SUPFAM" id="SSF55073">
    <property type="entry name" value="Nucleotide cyclase"/>
    <property type="match status" value="1"/>
</dbReference>
<dbReference type="OrthoDB" id="9762141at2"/>
<dbReference type="EMBL" id="SJPS01000012">
    <property type="protein sequence ID" value="TWU20861.1"/>
    <property type="molecule type" value="Genomic_DNA"/>
</dbReference>
<dbReference type="Pfam" id="PF00990">
    <property type="entry name" value="GGDEF"/>
    <property type="match status" value="1"/>
</dbReference>
<evidence type="ECO:0000259" key="1">
    <source>
        <dbReference type="PROSITE" id="PS50887"/>
    </source>
</evidence>
<protein>
    <submittedName>
        <fullName evidence="2">Diguanylate cyclase DosC</fullName>
        <ecNumber evidence="2">2.7.7.65</ecNumber>
    </submittedName>
</protein>
<reference evidence="2 3" key="1">
    <citation type="submission" date="2019-02" db="EMBL/GenBank/DDBJ databases">
        <title>Deep-cultivation of Planctomycetes and their phenomic and genomic characterization uncovers novel biology.</title>
        <authorList>
            <person name="Wiegand S."/>
            <person name="Jogler M."/>
            <person name="Boedeker C."/>
            <person name="Pinto D."/>
            <person name="Vollmers J."/>
            <person name="Rivas-Marin E."/>
            <person name="Kohn T."/>
            <person name="Peeters S.H."/>
            <person name="Heuer A."/>
            <person name="Rast P."/>
            <person name="Oberbeckmann S."/>
            <person name="Bunk B."/>
            <person name="Jeske O."/>
            <person name="Meyerdierks A."/>
            <person name="Storesund J.E."/>
            <person name="Kallscheuer N."/>
            <person name="Luecker S."/>
            <person name="Lage O.M."/>
            <person name="Pohl T."/>
            <person name="Merkel B.J."/>
            <person name="Hornburger P."/>
            <person name="Mueller R.-W."/>
            <person name="Bruemmer F."/>
            <person name="Labrenz M."/>
            <person name="Spormann A.M."/>
            <person name="Op Den Camp H."/>
            <person name="Overmann J."/>
            <person name="Amann R."/>
            <person name="Jetten M.S.M."/>
            <person name="Mascher T."/>
            <person name="Medema M.H."/>
            <person name="Devos D.P."/>
            <person name="Kaster A.-K."/>
            <person name="Ovreas L."/>
            <person name="Rohde M."/>
            <person name="Galperin M.Y."/>
            <person name="Jogler C."/>
        </authorList>
    </citation>
    <scope>NUCLEOTIDE SEQUENCE [LARGE SCALE GENOMIC DNA]</scope>
    <source>
        <strain evidence="2 3">Pla144</strain>
    </source>
</reference>